<evidence type="ECO:0000313" key="2">
    <source>
        <dbReference type="Proteomes" id="UP000030787"/>
    </source>
</evidence>
<dbReference type="STRING" id="1577791.Mpt1_c11690"/>
<dbReference type="Proteomes" id="UP000030787">
    <property type="component" value="Chromosome"/>
</dbReference>
<dbReference type="KEGG" id="mear:Mpt1_c11690"/>
<dbReference type="GeneID" id="24818833"/>
<dbReference type="EMBL" id="CP010070">
    <property type="protein sequence ID" value="AIZ57031.1"/>
    <property type="molecule type" value="Genomic_DNA"/>
</dbReference>
<reference evidence="1 2" key="1">
    <citation type="journal article" date="2014" name="Appl. Environ. Microbiol.">
        <title>Comparative Genome Analysis of 'Candidatus Methanoplasma termitum' Indicates a New Mode of Energy Metabolism in the Seventh Order of Methanogens.</title>
        <authorList>
            <person name="Lang K."/>
            <person name="Schuldes J."/>
            <person name="Klingl A."/>
            <person name="Poehlein A."/>
            <person name="Daniel R."/>
            <person name="Brune A."/>
        </authorList>
    </citation>
    <scope>NUCLEOTIDE SEQUENCE [LARGE SCALE GENOMIC DNA]</scope>
    <source>
        <strain evidence="2">Mpt1</strain>
    </source>
</reference>
<dbReference type="HOGENOM" id="CLU_137742_0_0_2"/>
<evidence type="ECO:0000313" key="1">
    <source>
        <dbReference type="EMBL" id="AIZ57031.1"/>
    </source>
</evidence>
<name>A0A0A7LHP9_9ARCH</name>
<proteinExistence type="predicted"/>
<sequence>MVHTIDIKNEKYLVTKQVVFMSIDNAFQMGTSVNTFATKLKAYRLSVTGPPIIRGRVDFNGGEVLIKKDIMLQFVGNPVTLPKEFEWKEHLKIGPCVYARFRGREENLIFASQKISVYAYENEIELKKESYTVYVEKTNVAVTIDIFIPHED</sequence>
<protein>
    <submittedName>
        <fullName evidence="1">Uncharacterized protein</fullName>
    </submittedName>
</protein>
<accession>A0A0A7LHP9</accession>
<dbReference type="AlphaFoldDB" id="A0A0A7LHP9"/>
<gene>
    <name evidence="1" type="ORF">Mpt1_c11690</name>
</gene>
<dbReference type="RefSeq" id="WP_048113028.1">
    <property type="nucleotide sequence ID" value="NZ_CP010070.1"/>
</dbReference>
<organism evidence="1 2">
    <name type="scientific">Candidatus Methanoplasma termitum</name>
    <dbReference type="NCBI Taxonomy" id="1577791"/>
    <lineage>
        <taxon>Archaea</taxon>
        <taxon>Methanobacteriati</taxon>
        <taxon>Thermoplasmatota</taxon>
        <taxon>Thermoplasmata</taxon>
        <taxon>Methanomassiliicoccales</taxon>
        <taxon>Methanomassiliicoccaceae</taxon>
        <taxon>Candidatus Methanoplasma</taxon>
    </lineage>
</organism>
<keyword evidence="2" id="KW-1185">Reference proteome</keyword>